<dbReference type="GO" id="GO:0006351">
    <property type="term" value="P:DNA-templated transcription"/>
    <property type="evidence" value="ECO:0007669"/>
    <property type="project" value="InterPro"/>
</dbReference>
<dbReference type="Pfam" id="PF07180">
    <property type="entry name" value="CaiF_GrlA"/>
    <property type="match status" value="1"/>
</dbReference>
<dbReference type="RefSeq" id="WP_132496251.1">
    <property type="nucleotide sequence ID" value="NZ_SMAS01000004.1"/>
</dbReference>
<comment type="caution">
    <text evidence="1">The sequence shown here is derived from an EMBL/GenBank/DDBJ whole genome shotgun (WGS) entry which is preliminary data.</text>
</comment>
<evidence type="ECO:0000313" key="1">
    <source>
        <dbReference type="EMBL" id="TCT35093.1"/>
    </source>
</evidence>
<sequence>MCKESVKSPMYLSIANWVMKQGRWITAREISNNFEIPHTNAVNIVSYILSDVAEIQCEVKMFPNKLSGRGCQCQRLIKVTKIDSQLYSRLKNYTSEKMTIESPVKTNLVPPTELNREQKWQWMLSKAQRR</sequence>
<dbReference type="Gene3D" id="1.10.10.10">
    <property type="entry name" value="Winged helix-like DNA-binding domain superfamily/Winged helix DNA-binding domain"/>
    <property type="match status" value="1"/>
</dbReference>
<dbReference type="OrthoDB" id="6586425at2"/>
<protein>
    <submittedName>
        <fullName evidence="1">Transcriptional activator CaiF</fullName>
    </submittedName>
</protein>
<dbReference type="EMBL" id="SMAS01000004">
    <property type="protein sequence ID" value="TCT35093.1"/>
    <property type="molecule type" value="Genomic_DNA"/>
</dbReference>
<dbReference type="InterPro" id="IPR036388">
    <property type="entry name" value="WH-like_DNA-bd_sf"/>
</dbReference>
<evidence type="ECO:0000313" key="2">
    <source>
        <dbReference type="Proteomes" id="UP000295055"/>
    </source>
</evidence>
<organism evidence="1 2">
    <name type="scientific">Providencia alcalifaciens</name>
    <dbReference type="NCBI Taxonomy" id="126385"/>
    <lineage>
        <taxon>Bacteria</taxon>
        <taxon>Pseudomonadati</taxon>
        <taxon>Pseudomonadota</taxon>
        <taxon>Gammaproteobacteria</taxon>
        <taxon>Enterobacterales</taxon>
        <taxon>Morganellaceae</taxon>
        <taxon>Providencia</taxon>
    </lineage>
</organism>
<name>A0A4R3NLW5_9GAMM</name>
<dbReference type="Proteomes" id="UP000295055">
    <property type="component" value="Unassembled WGS sequence"/>
</dbReference>
<dbReference type="NCBIfam" id="NF008549">
    <property type="entry name" value="PRK11476.1"/>
    <property type="match status" value="1"/>
</dbReference>
<dbReference type="AlphaFoldDB" id="A0A4R3NLW5"/>
<reference evidence="1 2" key="1">
    <citation type="submission" date="2019-03" db="EMBL/GenBank/DDBJ databases">
        <title>Genomic analyses of the natural microbiome of Caenorhabditis elegans.</title>
        <authorList>
            <person name="Samuel B."/>
        </authorList>
    </citation>
    <scope>NUCLEOTIDE SEQUENCE [LARGE SCALE GENOMIC DNA]</scope>
    <source>
        <strain evidence="1 2">JUb102</strain>
    </source>
</reference>
<dbReference type="InterPro" id="IPR020357">
    <property type="entry name" value="Tscrpt_reg_CaiF/GrlA"/>
</dbReference>
<proteinExistence type="predicted"/>
<gene>
    <name evidence="1" type="ORF">EC835_104254</name>
</gene>
<accession>A0A4R3NLW5</accession>